<protein>
    <submittedName>
        <fullName evidence="6">Energy-coupling factor transporter transmembrane protein EcfT</fullName>
    </submittedName>
</protein>
<feature type="transmembrane region" description="Helical" evidence="5">
    <location>
        <begin position="27"/>
        <end position="53"/>
    </location>
</feature>
<dbReference type="OrthoDB" id="3186578at2"/>
<evidence type="ECO:0000256" key="1">
    <source>
        <dbReference type="ARBA" id="ARBA00004141"/>
    </source>
</evidence>
<evidence type="ECO:0000256" key="3">
    <source>
        <dbReference type="ARBA" id="ARBA00022989"/>
    </source>
</evidence>
<dbReference type="CDD" id="cd16914">
    <property type="entry name" value="EcfT"/>
    <property type="match status" value="1"/>
</dbReference>
<comment type="subcellular location">
    <subcellularLocation>
        <location evidence="1">Membrane</location>
        <topology evidence="1">Multi-pass membrane protein</topology>
    </subcellularLocation>
</comment>
<accession>A0A4V3RRA5</accession>
<evidence type="ECO:0000256" key="4">
    <source>
        <dbReference type="ARBA" id="ARBA00023136"/>
    </source>
</evidence>
<keyword evidence="3 5" id="KW-1133">Transmembrane helix</keyword>
<evidence type="ECO:0000313" key="7">
    <source>
        <dbReference type="Proteomes" id="UP000310263"/>
    </source>
</evidence>
<dbReference type="InterPro" id="IPR003339">
    <property type="entry name" value="ABC/ECF_trnsptr_transmembrane"/>
</dbReference>
<dbReference type="Pfam" id="PF02361">
    <property type="entry name" value="CbiQ"/>
    <property type="match status" value="1"/>
</dbReference>
<name>A0A4V3RRA5_9ACTN</name>
<keyword evidence="7" id="KW-1185">Reference proteome</keyword>
<dbReference type="EMBL" id="SRYE01000002">
    <property type="protein sequence ID" value="TGY62680.1"/>
    <property type="molecule type" value="Genomic_DNA"/>
</dbReference>
<organism evidence="6 7">
    <name type="scientific">Muricaecibacterium torontonense</name>
    <dbReference type="NCBI Taxonomy" id="3032871"/>
    <lineage>
        <taxon>Bacteria</taxon>
        <taxon>Bacillati</taxon>
        <taxon>Actinomycetota</taxon>
        <taxon>Coriobacteriia</taxon>
        <taxon>Coriobacteriales</taxon>
        <taxon>Atopobiaceae</taxon>
        <taxon>Muricaecibacterium</taxon>
    </lineage>
</organism>
<dbReference type="PANTHER" id="PTHR33514">
    <property type="entry name" value="PROTEIN ABCI12, CHLOROPLASTIC"/>
    <property type="match status" value="1"/>
</dbReference>
<dbReference type="PANTHER" id="PTHR33514:SF13">
    <property type="entry name" value="PROTEIN ABCI12, CHLOROPLASTIC"/>
    <property type="match status" value="1"/>
</dbReference>
<evidence type="ECO:0000256" key="5">
    <source>
        <dbReference type="SAM" id="Phobius"/>
    </source>
</evidence>
<dbReference type="Proteomes" id="UP000310263">
    <property type="component" value="Unassembled WGS sequence"/>
</dbReference>
<reference evidence="6 7" key="1">
    <citation type="submission" date="2019-04" db="EMBL/GenBank/DDBJ databases">
        <title>Microbes associate with the intestines of laboratory mice.</title>
        <authorList>
            <person name="Navarre W."/>
            <person name="Wong E."/>
            <person name="Huang K."/>
            <person name="Tropini C."/>
            <person name="Ng K."/>
            <person name="Yu B."/>
        </authorList>
    </citation>
    <scope>NUCLEOTIDE SEQUENCE [LARGE SCALE GENOMIC DNA]</scope>
    <source>
        <strain evidence="6 7">NM07_P-09</strain>
    </source>
</reference>
<evidence type="ECO:0000313" key="6">
    <source>
        <dbReference type="EMBL" id="TGY62680.1"/>
    </source>
</evidence>
<dbReference type="GO" id="GO:0005886">
    <property type="term" value="C:plasma membrane"/>
    <property type="evidence" value="ECO:0007669"/>
    <property type="project" value="TreeGrafter"/>
</dbReference>
<comment type="caution">
    <text evidence="6">The sequence shown here is derived from an EMBL/GenBank/DDBJ whole genome shotgun (WGS) entry which is preliminary data.</text>
</comment>
<sequence>MITSSYGTYLLGNGPLHRLDARAKLCWLLAVTIAVFCAVSAWVPALLLLLSLVAAGREGVPLRSLAGALGPALVILLLAFLSNALVVDGGGDIALWGPWGISWAGFGRGLNAVARILCLVAWSLTLACATSSQSLVDGFVAMARPLKHVGVSAAQAGMMLSLVLRFLPLCGTQIHKLRDAQRARGLDLDRGPAVNRLKSWVSVLIPVTVSLFARAQHTAQSMTGRCWGYKEPKVAPRPLGASGWGVVAGSAALVILSIWLP</sequence>
<dbReference type="AlphaFoldDB" id="A0A4V3RRA5"/>
<dbReference type="RefSeq" id="WP_136012408.1">
    <property type="nucleotide sequence ID" value="NZ_SRYE01000002.1"/>
</dbReference>
<evidence type="ECO:0000256" key="2">
    <source>
        <dbReference type="ARBA" id="ARBA00022692"/>
    </source>
</evidence>
<feature type="transmembrane region" description="Helical" evidence="5">
    <location>
        <begin position="65"/>
        <end position="87"/>
    </location>
</feature>
<keyword evidence="2 5" id="KW-0812">Transmembrane</keyword>
<keyword evidence="4 5" id="KW-0472">Membrane</keyword>
<gene>
    <name evidence="6" type="ORF">E5334_04560</name>
</gene>
<feature type="transmembrane region" description="Helical" evidence="5">
    <location>
        <begin position="239"/>
        <end position="260"/>
    </location>
</feature>
<proteinExistence type="predicted"/>